<feature type="transmembrane region" description="Helical" evidence="6">
    <location>
        <begin position="267"/>
        <end position="289"/>
    </location>
</feature>
<dbReference type="KEGG" id="gtt:GUITHDRAFT_86445"/>
<evidence type="ECO:0000256" key="6">
    <source>
        <dbReference type="SAM" id="Phobius"/>
    </source>
</evidence>
<evidence type="ECO:0000313" key="8">
    <source>
        <dbReference type="EMBL" id="EKX47116.1"/>
    </source>
</evidence>
<feature type="transmembrane region" description="Helical" evidence="6">
    <location>
        <begin position="345"/>
        <end position="363"/>
    </location>
</feature>
<evidence type="ECO:0000256" key="1">
    <source>
        <dbReference type="ARBA" id="ARBA00004141"/>
    </source>
</evidence>
<feature type="domain" description="Citrate transporter-like" evidence="7">
    <location>
        <begin position="82"/>
        <end position="460"/>
    </location>
</feature>
<dbReference type="PaxDb" id="55529-EKX47116"/>
<dbReference type="GO" id="GO:0006817">
    <property type="term" value="P:phosphate ion transport"/>
    <property type="evidence" value="ECO:0007669"/>
    <property type="project" value="TreeGrafter"/>
</dbReference>
<dbReference type="eggNOG" id="KOG1281">
    <property type="taxonomic scope" value="Eukaryota"/>
</dbReference>
<dbReference type="CDD" id="cd01115">
    <property type="entry name" value="SLC13_permease"/>
    <property type="match status" value="1"/>
</dbReference>
<dbReference type="STRING" id="905079.L1JF38"/>
<feature type="transmembrane region" description="Helical" evidence="6">
    <location>
        <begin position="454"/>
        <end position="474"/>
    </location>
</feature>
<evidence type="ECO:0000256" key="2">
    <source>
        <dbReference type="ARBA" id="ARBA00022448"/>
    </source>
</evidence>
<reference evidence="8 10" key="1">
    <citation type="journal article" date="2012" name="Nature">
        <title>Algal genomes reveal evolutionary mosaicism and the fate of nucleomorphs.</title>
        <authorList>
            <consortium name="DOE Joint Genome Institute"/>
            <person name="Curtis B.A."/>
            <person name="Tanifuji G."/>
            <person name="Burki F."/>
            <person name="Gruber A."/>
            <person name="Irimia M."/>
            <person name="Maruyama S."/>
            <person name="Arias M.C."/>
            <person name="Ball S.G."/>
            <person name="Gile G.H."/>
            <person name="Hirakawa Y."/>
            <person name="Hopkins J.F."/>
            <person name="Kuo A."/>
            <person name="Rensing S.A."/>
            <person name="Schmutz J."/>
            <person name="Symeonidi A."/>
            <person name="Elias M."/>
            <person name="Eveleigh R.J."/>
            <person name="Herman E.K."/>
            <person name="Klute M.J."/>
            <person name="Nakayama T."/>
            <person name="Obornik M."/>
            <person name="Reyes-Prieto A."/>
            <person name="Armbrust E.V."/>
            <person name="Aves S.J."/>
            <person name="Beiko R.G."/>
            <person name="Coutinho P."/>
            <person name="Dacks J.B."/>
            <person name="Durnford D.G."/>
            <person name="Fast N.M."/>
            <person name="Green B.R."/>
            <person name="Grisdale C.J."/>
            <person name="Hempel F."/>
            <person name="Henrissat B."/>
            <person name="Hoppner M.P."/>
            <person name="Ishida K."/>
            <person name="Kim E."/>
            <person name="Koreny L."/>
            <person name="Kroth P.G."/>
            <person name="Liu Y."/>
            <person name="Malik S.B."/>
            <person name="Maier U.G."/>
            <person name="McRose D."/>
            <person name="Mock T."/>
            <person name="Neilson J.A."/>
            <person name="Onodera N.T."/>
            <person name="Poole A.M."/>
            <person name="Pritham E.J."/>
            <person name="Richards T.A."/>
            <person name="Rocap G."/>
            <person name="Roy S.W."/>
            <person name="Sarai C."/>
            <person name="Schaack S."/>
            <person name="Shirato S."/>
            <person name="Slamovits C.H."/>
            <person name="Spencer D.F."/>
            <person name="Suzuki S."/>
            <person name="Worden A.Z."/>
            <person name="Zauner S."/>
            <person name="Barry K."/>
            <person name="Bell C."/>
            <person name="Bharti A.K."/>
            <person name="Crow J.A."/>
            <person name="Grimwood J."/>
            <person name="Kramer R."/>
            <person name="Lindquist E."/>
            <person name="Lucas S."/>
            <person name="Salamov A."/>
            <person name="McFadden G.I."/>
            <person name="Lane C.E."/>
            <person name="Keeling P.J."/>
            <person name="Gray M.W."/>
            <person name="Grigoriev I.V."/>
            <person name="Archibald J.M."/>
        </authorList>
    </citation>
    <scope>NUCLEOTIDE SEQUENCE</scope>
    <source>
        <strain evidence="8 10">CCMP2712</strain>
    </source>
</reference>
<gene>
    <name evidence="8" type="ORF">GUITHDRAFT_86445</name>
</gene>
<dbReference type="GO" id="GO:0006797">
    <property type="term" value="P:polyphosphate metabolic process"/>
    <property type="evidence" value="ECO:0007669"/>
    <property type="project" value="TreeGrafter"/>
</dbReference>
<dbReference type="GeneID" id="17303700"/>
<feature type="transmembrane region" description="Helical" evidence="6">
    <location>
        <begin position="39"/>
        <end position="56"/>
    </location>
</feature>
<dbReference type="GO" id="GO:0005315">
    <property type="term" value="F:phosphate transmembrane transporter activity"/>
    <property type="evidence" value="ECO:0007669"/>
    <property type="project" value="TreeGrafter"/>
</dbReference>
<evidence type="ECO:0000256" key="3">
    <source>
        <dbReference type="ARBA" id="ARBA00022692"/>
    </source>
</evidence>
<comment type="subcellular location">
    <subcellularLocation>
        <location evidence="1">Membrane</location>
        <topology evidence="1">Multi-pass membrane protein</topology>
    </subcellularLocation>
</comment>
<keyword evidence="3 6" id="KW-0812">Transmembrane</keyword>
<dbReference type="RefSeq" id="XP_005834096.1">
    <property type="nucleotide sequence ID" value="XM_005834039.1"/>
</dbReference>
<dbReference type="Pfam" id="PF03600">
    <property type="entry name" value="CitMHS"/>
    <property type="match status" value="1"/>
</dbReference>
<evidence type="ECO:0000256" key="5">
    <source>
        <dbReference type="ARBA" id="ARBA00023136"/>
    </source>
</evidence>
<protein>
    <recommendedName>
        <fullName evidence="7">Citrate transporter-like domain-containing protein</fullName>
    </recommendedName>
</protein>
<feature type="transmembrane region" description="Helical" evidence="6">
    <location>
        <begin position="370"/>
        <end position="389"/>
    </location>
</feature>
<dbReference type="InterPro" id="IPR004680">
    <property type="entry name" value="Cit_transptr-like_dom"/>
</dbReference>
<dbReference type="Proteomes" id="UP000011087">
    <property type="component" value="Unassembled WGS sequence"/>
</dbReference>
<proteinExistence type="predicted"/>
<keyword evidence="10" id="KW-1185">Reference proteome</keyword>
<dbReference type="OrthoDB" id="10260443at2759"/>
<feature type="transmembrane region" description="Helical" evidence="6">
    <location>
        <begin position="409"/>
        <end position="442"/>
    </location>
</feature>
<accession>L1JF38</accession>
<name>L1JF38_GUITC</name>
<evidence type="ECO:0000256" key="4">
    <source>
        <dbReference type="ARBA" id="ARBA00022989"/>
    </source>
</evidence>
<evidence type="ECO:0000313" key="10">
    <source>
        <dbReference type="Proteomes" id="UP000011087"/>
    </source>
</evidence>
<organism evidence="8">
    <name type="scientific">Guillardia theta (strain CCMP2712)</name>
    <name type="common">Cryptophyte</name>
    <dbReference type="NCBI Taxonomy" id="905079"/>
    <lineage>
        <taxon>Eukaryota</taxon>
        <taxon>Cryptophyceae</taxon>
        <taxon>Pyrenomonadales</taxon>
        <taxon>Geminigeraceae</taxon>
        <taxon>Guillardia</taxon>
    </lineage>
</organism>
<dbReference type="EMBL" id="JH992991">
    <property type="protein sequence ID" value="EKX47116.1"/>
    <property type="molecule type" value="Genomic_DNA"/>
</dbReference>
<feature type="transmembrane region" description="Helical" evidence="6">
    <location>
        <begin position="518"/>
        <end position="541"/>
    </location>
</feature>
<keyword evidence="2" id="KW-0813">Transport</keyword>
<feature type="transmembrane region" description="Helical" evidence="6">
    <location>
        <begin position="224"/>
        <end position="247"/>
    </location>
</feature>
<evidence type="ECO:0000259" key="7">
    <source>
        <dbReference type="Pfam" id="PF03600"/>
    </source>
</evidence>
<dbReference type="GO" id="GO:0005886">
    <property type="term" value="C:plasma membrane"/>
    <property type="evidence" value="ECO:0007669"/>
    <property type="project" value="TreeGrafter"/>
</dbReference>
<dbReference type="OMA" id="HAKGRRN"/>
<feature type="transmembrane region" description="Helical" evidence="6">
    <location>
        <begin position="317"/>
        <end position="333"/>
    </location>
</feature>
<dbReference type="PANTHER" id="PTHR10283">
    <property type="entry name" value="SOLUTE CARRIER FAMILY 13 MEMBER"/>
    <property type="match status" value="1"/>
</dbReference>
<keyword evidence="5 6" id="KW-0472">Membrane</keyword>
<evidence type="ECO:0000313" key="9">
    <source>
        <dbReference type="EnsemblProtists" id="EKX47116"/>
    </source>
</evidence>
<dbReference type="AlphaFoldDB" id="L1JF38"/>
<dbReference type="HOGENOM" id="CLU_005170_8_2_1"/>
<sequence>MTKSEAEREPLTSEMVEMDSTHPNPIANPSKPHVSNVKWTPFMTAAFFFLVIMNWPGEMQFEGKPIPAAKRCLAILVSVSTLWATEAIPLYVTSLLIPVLTVGSGALLPLAGKCKQGDTECIAAQYSPLSPSAAAREICGQFFDPTVLLFMAGFSIGAVMEKQRLSNMIASILLRPFGNKPENVLLGIMSLGTFLSMWISNVPSSVLCVSLAQPIIHQLPNRDPYAKALLIGIAISNNIGGMTTPIASPQNVIAFNWCSVTGNPVSFMGWLCLTIPYCGILLLAAWYIIRFRYPPQLRTLQISELTREQPRMNPSQVLALGVTTCTVVAWAFWKPLDLEPIFGSMGLLGIIPIAIFFSSGLLDRNDFHNGLNWSVLVLIGGGLALGHVMERSYLLHIMSSTIQESLSGANLWTFTTAFSSFMAIIANFVSSTVAAIIILPVVANVGKSIGQANVMIIASVFMDSAAMALPVSSFPNTNSFAVLRRGPVPTIEDGEDENSKDGSNKSAGNGSVLEVQDYVITGGLVTLVAQLEVSTIGFLLLRGIVGR</sequence>
<dbReference type="PANTHER" id="PTHR10283:SF92">
    <property type="entry name" value="LOW-AFFINITY PHOSPHATE TRANSPORTER PHO91"/>
    <property type="match status" value="1"/>
</dbReference>
<feature type="transmembrane region" description="Helical" evidence="6">
    <location>
        <begin position="90"/>
        <end position="110"/>
    </location>
</feature>
<reference evidence="9" key="3">
    <citation type="submission" date="2016-03" db="UniProtKB">
        <authorList>
            <consortium name="EnsemblProtists"/>
        </authorList>
    </citation>
    <scope>IDENTIFICATION</scope>
</reference>
<dbReference type="EnsemblProtists" id="EKX47116">
    <property type="protein sequence ID" value="EKX47116"/>
    <property type="gene ID" value="GUITHDRAFT_86445"/>
</dbReference>
<keyword evidence="4 6" id="KW-1133">Transmembrane helix</keyword>
<reference evidence="10" key="2">
    <citation type="submission" date="2012-11" db="EMBL/GenBank/DDBJ databases">
        <authorList>
            <person name="Kuo A."/>
            <person name="Curtis B.A."/>
            <person name="Tanifuji G."/>
            <person name="Burki F."/>
            <person name="Gruber A."/>
            <person name="Irimia M."/>
            <person name="Maruyama S."/>
            <person name="Arias M.C."/>
            <person name="Ball S.G."/>
            <person name="Gile G.H."/>
            <person name="Hirakawa Y."/>
            <person name="Hopkins J.F."/>
            <person name="Rensing S.A."/>
            <person name="Schmutz J."/>
            <person name="Symeonidi A."/>
            <person name="Elias M."/>
            <person name="Eveleigh R.J."/>
            <person name="Herman E.K."/>
            <person name="Klute M.J."/>
            <person name="Nakayama T."/>
            <person name="Obornik M."/>
            <person name="Reyes-Prieto A."/>
            <person name="Armbrust E.V."/>
            <person name="Aves S.J."/>
            <person name="Beiko R.G."/>
            <person name="Coutinho P."/>
            <person name="Dacks J.B."/>
            <person name="Durnford D.G."/>
            <person name="Fast N.M."/>
            <person name="Green B.R."/>
            <person name="Grisdale C."/>
            <person name="Hempe F."/>
            <person name="Henrissat B."/>
            <person name="Hoppner M.P."/>
            <person name="Ishida K.-I."/>
            <person name="Kim E."/>
            <person name="Koreny L."/>
            <person name="Kroth P.G."/>
            <person name="Liu Y."/>
            <person name="Malik S.-B."/>
            <person name="Maier U.G."/>
            <person name="McRose D."/>
            <person name="Mock T."/>
            <person name="Neilson J.A."/>
            <person name="Onodera N.T."/>
            <person name="Poole A.M."/>
            <person name="Pritham E.J."/>
            <person name="Richards T.A."/>
            <person name="Rocap G."/>
            <person name="Roy S.W."/>
            <person name="Sarai C."/>
            <person name="Schaack S."/>
            <person name="Shirato S."/>
            <person name="Slamovits C.H."/>
            <person name="Spencer D.F."/>
            <person name="Suzuki S."/>
            <person name="Worden A.Z."/>
            <person name="Zauner S."/>
            <person name="Barry K."/>
            <person name="Bell C."/>
            <person name="Bharti A.K."/>
            <person name="Crow J.A."/>
            <person name="Grimwood J."/>
            <person name="Kramer R."/>
            <person name="Lindquist E."/>
            <person name="Lucas S."/>
            <person name="Salamov A."/>
            <person name="McFadden G.I."/>
            <person name="Lane C.E."/>
            <person name="Keeling P.J."/>
            <person name="Gray M.W."/>
            <person name="Grigoriev I.V."/>
            <person name="Archibald J.M."/>
        </authorList>
    </citation>
    <scope>NUCLEOTIDE SEQUENCE</scope>
    <source>
        <strain evidence="10">CCMP2712</strain>
    </source>
</reference>